<comment type="subcellular location">
    <subcellularLocation>
        <location evidence="1">Cell envelope</location>
    </subcellularLocation>
</comment>
<dbReference type="GO" id="GO:0030288">
    <property type="term" value="C:outer membrane-bounded periplasmic space"/>
    <property type="evidence" value="ECO:0007669"/>
    <property type="project" value="TreeGrafter"/>
</dbReference>
<dbReference type="KEGG" id="por:APT59_14270"/>
<dbReference type="InterPro" id="IPR051313">
    <property type="entry name" value="Bact_iron-sidero_bind"/>
</dbReference>
<dbReference type="GO" id="GO:1901678">
    <property type="term" value="P:iron coordination entity transport"/>
    <property type="evidence" value="ECO:0007669"/>
    <property type="project" value="UniProtKB-ARBA"/>
</dbReference>
<protein>
    <submittedName>
        <fullName evidence="8">Iron-enterobactin ABC transporter substrate-binding protein</fullName>
    </submittedName>
</protein>
<evidence type="ECO:0000313" key="9">
    <source>
        <dbReference type="Proteomes" id="UP000064137"/>
    </source>
</evidence>
<evidence type="ECO:0000256" key="5">
    <source>
        <dbReference type="ARBA" id="ARBA00022729"/>
    </source>
</evidence>
<evidence type="ECO:0000256" key="3">
    <source>
        <dbReference type="ARBA" id="ARBA00022448"/>
    </source>
</evidence>
<dbReference type="PANTHER" id="PTHR30532">
    <property type="entry name" value="IRON III DICITRATE-BINDING PERIPLASMIC PROTEIN"/>
    <property type="match status" value="1"/>
</dbReference>
<evidence type="ECO:0000256" key="6">
    <source>
        <dbReference type="SAM" id="SignalP"/>
    </source>
</evidence>
<evidence type="ECO:0000313" key="8">
    <source>
        <dbReference type="EMBL" id="ALZ85302.1"/>
    </source>
</evidence>
<keyword evidence="4" id="KW-0410">Iron transport</keyword>
<evidence type="ECO:0000256" key="1">
    <source>
        <dbReference type="ARBA" id="ARBA00004196"/>
    </source>
</evidence>
<comment type="similarity">
    <text evidence="2">Belongs to the bacterial solute-binding protein 8 family.</text>
</comment>
<dbReference type="PROSITE" id="PS50983">
    <property type="entry name" value="FE_B12_PBP"/>
    <property type="match status" value="1"/>
</dbReference>
<dbReference type="EMBL" id="CP013987">
    <property type="protein sequence ID" value="ALZ85302.1"/>
    <property type="molecule type" value="Genomic_DNA"/>
</dbReference>
<dbReference type="Pfam" id="PF01497">
    <property type="entry name" value="Peripla_BP_2"/>
    <property type="match status" value="1"/>
</dbReference>
<organism evidence="8 9">
    <name type="scientific">Pseudomonas oryzihabitans</name>
    <dbReference type="NCBI Taxonomy" id="47885"/>
    <lineage>
        <taxon>Bacteria</taxon>
        <taxon>Pseudomonadati</taxon>
        <taxon>Pseudomonadota</taxon>
        <taxon>Gammaproteobacteria</taxon>
        <taxon>Pseudomonadales</taxon>
        <taxon>Pseudomonadaceae</taxon>
        <taxon>Pseudomonas</taxon>
    </lineage>
</organism>
<evidence type="ECO:0000259" key="7">
    <source>
        <dbReference type="PROSITE" id="PS50983"/>
    </source>
</evidence>
<reference evidence="8 9" key="1">
    <citation type="submission" date="2016-01" db="EMBL/GenBank/DDBJ databases">
        <title>Annotation of Pseudomonas oryzihabitans USDA-ARS-USMARC-56511.</title>
        <authorList>
            <person name="Harhay G.P."/>
            <person name="Harhay D.M."/>
            <person name="Smith T.P.L."/>
            <person name="Bono J.L."/>
            <person name="Heaton M.P."/>
            <person name="Clawson M.L."/>
            <person name="Chitko-Mckown C.G."/>
            <person name="Capik S.F."/>
            <person name="DeDonder K.D."/>
            <person name="Apley M.D."/>
            <person name="Lubbers B.V."/>
            <person name="White B.J."/>
            <person name="Larson R.L."/>
        </authorList>
    </citation>
    <scope>NUCLEOTIDE SEQUENCE [LARGE SCALE GENOMIC DNA]</scope>
    <source>
        <strain evidence="8 9">USDA-ARS-USMARC-56511</strain>
    </source>
</reference>
<feature type="domain" description="Fe/B12 periplasmic-binding" evidence="7">
    <location>
        <begin position="49"/>
        <end position="322"/>
    </location>
</feature>
<dbReference type="InterPro" id="IPR002491">
    <property type="entry name" value="ABC_transptr_periplasmic_BD"/>
</dbReference>
<sequence>MFSLSSLFRILTTLAVATLALGGTAQAADWPREINADGSQVTLHAKPQRIVSTSVTLTGSLLAIGAPVVASGATSPNNRFADDQGFLRQWGEVAKERDVKRLYIGEANAEAVAAEAPDLILVSAAGNDSALRLVDQLKAIAPVLVVGYDNRSWQQVVELLGQATGREDAAAKVVNDFAGRVTDLKARLQLPPQPVSAFVYSPATRQANLWTAASSQGQLLESLGFKLAALPVGLATGHSQGQRHDILQLAGENVATGLNGQTFLLFAADAKEAEAVRSNPLLAHLPAVKENRVEALGAETFRLDPYSANLLLDRLEKRYAKP</sequence>
<dbReference type="OrthoDB" id="9793175at2"/>
<keyword evidence="4" id="KW-0408">Iron</keyword>
<evidence type="ECO:0000256" key="4">
    <source>
        <dbReference type="ARBA" id="ARBA00022496"/>
    </source>
</evidence>
<dbReference type="SUPFAM" id="SSF53807">
    <property type="entry name" value="Helical backbone' metal receptor"/>
    <property type="match status" value="1"/>
</dbReference>
<keyword evidence="5 6" id="KW-0732">Signal</keyword>
<proteinExistence type="inferred from homology"/>
<dbReference type="PANTHER" id="PTHR30532:SF24">
    <property type="entry name" value="FERRIC ENTEROBACTIN-BINDING PERIPLASMIC PROTEIN FEPB"/>
    <property type="match status" value="1"/>
</dbReference>
<accession>A0A0U4W693</accession>
<feature type="signal peptide" evidence="6">
    <location>
        <begin position="1"/>
        <end position="27"/>
    </location>
</feature>
<name>A0A0U4W693_9PSED</name>
<keyword evidence="3" id="KW-0813">Transport</keyword>
<evidence type="ECO:0000256" key="2">
    <source>
        <dbReference type="ARBA" id="ARBA00008814"/>
    </source>
</evidence>
<feature type="chain" id="PRO_5006853338" evidence="6">
    <location>
        <begin position="28"/>
        <end position="322"/>
    </location>
</feature>
<gene>
    <name evidence="8" type="ORF">APT59_14270</name>
</gene>
<dbReference type="AlphaFoldDB" id="A0A0U4W693"/>
<dbReference type="Gene3D" id="3.40.50.1980">
    <property type="entry name" value="Nitrogenase molybdenum iron protein domain"/>
    <property type="match status" value="2"/>
</dbReference>
<dbReference type="NCBIfam" id="NF008200">
    <property type="entry name" value="PRK10957.1"/>
    <property type="match status" value="1"/>
</dbReference>
<keyword evidence="4" id="KW-0406">Ion transport</keyword>
<dbReference type="Proteomes" id="UP000064137">
    <property type="component" value="Chromosome"/>
</dbReference>
<dbReference type="RefSeq" id="WP_059315467.1">
    <property type="nucleotide sequence ID" value="NZ_CP013987.1"/>
</dbReference>
<dbReference type="FunFam" id="3.40.50.1980:FF:000009">
    <property type="entry name" value="Iron-enterobactin transporter periplasmic binding protein"/>
    <property type="match status" value="1"/>
</dbReference>